<gene>
    <name evidence="1" type="ORF">TDIS_1245</name>
</gene>
<dbReference type="RefSeq" id="WP_068670414.1">
    <property type="nucleotide sequence ID" value="NZ_LWLG01000008.1"/>
</dbReference>
<dbReference type="AlphaFoldDB" id="A0A179D3H5"/>
<accession>A0A179D3H5</accession>
<name>A0A179D3H5_9BACT</name>
<sequence length="218" mass="24777">MFKKLSYSKFIRVTLNRLDLMRVRFLADVLARGAVVKHSHVLGAAGQVLVAKAFPELKLNGRFYLEGDGGYDYLNARFNTKTTVKCADYLPILWCEQAILSGEKEGALVYIGVVMDPYEESSETWSGEIYGFATIFHLRRLLQKKKFVASHYLPSLVGFPSCYLYPPSWLKAYLKFKDTNPELLEEFFSKEDLVALNEALFDFTSSFSGSFSDEAQIL</sequence>
<keyword evidence="2" id="KW-1185">Reference proteome</keyword>
<reference evidence="1 2" key="1">
    <citation type="submission" date="2016-04" db="EMBL/GenBank/DDBJ databases">
        <title>Genome analysis of Thermosulfurimonas dismutans, the first thermophilic sulfur-disproportionating bacterium of the phylum Thermodesulfobacteria.</title>
        <authorList>
            <person name="Mardanov A.V."/>
            <person name="Beletsky A.V."/>
            <person name="Kadnikov V.V."/>
            <person name="Slobodkin A.I."/>
            <person name="Ravin N.V."/>
        </authorList>
    </citation>
    <scope>NUCLEOTIDE SEQUENCE [LARGE SCALE GENOMIC DNA]</scope>
    <source>
        <strain evidence="1 2">S95</strain>
    </source>
</reference>
<dbReference type="STRING" id="999894.TDIS_1245"/>
<protein>
    <submittedName>
        <fullName evidence="1">Uncharacterized protein</fullName>
    </submittedName>
</protein>
<evidence type="ECO:0000313" key="2">
    <source>
        <dbReference type="Proteomes" id="UP000078390"/>
    </source>
</evidence>
<dbReference type="Proteomes" id="UP000078390">
    <property type="component" value="Unassembled WGS sequence"/>
</dbReference>
<organism evidence="1 2">
    <name type="scientific">Thermosulfurimonas dismutans</name>
    <dbReference type="NCBI Taxonomy" id="999894"/>
    <lineage>
        <taxon>Bacteria</taxon>
        <taxon>Pseudomonadati</taxon>
        <taxon>Thermodesulfobacteriota</taxon>
        <taxon>Thermodesulfobacteria</taxon>
        <taxon>Thermodesulfobacteriales</taxon>
        <taxon>Thermodesulfobacteriaceae</taxon>
        <taxon>Thermosulfurimonas</taxon>
    </lineage>
</organism>
<evidence type="ECO:0000313" key="1">
    <source>
        <dbReference type="EMBL" id="OAQ20630.1"/>
    </source>
</evidence>
<proteinExistence type="predicted"/>
<comment type="caution">
    <text evidence="1">The sequence shown here is derived from an EMBL/GenBank/DDBJ whole genome shotgun (WGS) entry which is preliminary data.</text>
</comment>
<dbReference type="EMBL" id="LWLG01000008">
    <property type="protein sequence ID" value="OAQ20630.1"/>
    <property type="molecule type" value="Genomic_DNA"/>
</dbReference>